<sequence length="430" mass="50220">MTAKHEQLKALVYKGARDKKLAITDTVLDRISFELSVIEKQGFTDYFILYSRIIEVCNELNLLRSFGRGSAANSIVNYCLDITKINSIDENLIFERFISPQQKQLPDIDIDIPKGHQKNVIKKLKQKHPEYNAYFIAFSPQRETDYEVIVYNNIDYKKHPCGIIITPEKLTNSTFLYEEQEFYLALDGVNDPLYDTKIDILELEYLNRLQLIVNEIGEEYHPYRLPLNDQQVFDFFASGNLENIFQFNVSSLKRILSQFKPNSIHDLSIINAMFRPGLLDYIPVIIRNKFNVEERFCPSDIRVSEILKETYGYLIYQETFLHLSKEISGLSFAEADVWRRKIMRDKSNTEVIAFSSVFANGCREHSSLYEVEIEALTNLITGMSRLTFQKAHSLSYSIVGYWGAFYKVHFRTHFDKAFSNDIIFQTFELY</sequence>
<name>A0ABV2LYR3_9FLAO</name>
<feature type="domain" description="Bacterial DNA polymerase III alpha subunit NTPase" evidence="5">
    <location>
        <begin position="7"/>
        <end position="137"/>
    </location>
</feature>
<keyword evidence="1" id="KW-0808">Transferase</keyword>
<keyword evidence="4" id="KW-0239">DNA-directed DNA polymerase</keyword>
<dbReference type="Pfam" id="PF07733">
    <property type="entry name" value="DNA_pol3_alpha"/>
    <property type="match status" value="1"/>
</dbReference>
<dbReference type="PANTHER" id="PTHR32294">
    <property type="entry name" value="DNA POLYMERASE III SUBUNIT ALPHA"/>
    <property type="match status" value="1"/>
</dbReference>
<dbReference type="EMBL" id="JBEPMO010000016">
    <property type="protein sequence ID" value="MET3732677.1"/>
    <property type="molecule type" value="Genomic_DNA"/>
</dbReference>
<reference evidence="7 8" key="1">
    <citation type="submission" date="2024-06" db="EMBL/GenBank/DDBJ databases">
        <title>Genomic Encyclopedia of Type Strains, Phase IV (KMG-IV): sequencing the most valuable type-strain genomes for metagenomic binning, comparative biology and taxonomic classification.</title>
        <authorList>
            <person name="Goeker M."/>
        </authorList>
    </citation>
    <scope>NUCLEOTIDE SEQUENCE [LARGE SCALE GENOMIC DNA]</scope>
    <source>
        <strain evidence="7 8">DSM 29388</strain>
    </source>
</reference>
<keyword evidence="3" id="KW-0235">DNA replication</keyword>
<comment type="caution">
    <text evidence="7">The sequence shown here is derived from an EMBL/GenBank/DDBJ whole genome shotgun (WGS) entry which is preliminary data.</text>
</comment>
<evidence type="ECO:0000256" key="3">
    <source>
        <dbReference type="ARBA" id="ARBA00022705"/>
    </source>
</evidence>
<organism evidence="7 8">
    <name type="scientific">Moheibacter stercoris</name>
    <dbReference type="NCBI Taxonomy" id="1628251"/>
    <lineage>
        <taxon>Bacteria</taxon>
        <taxon>Pseudomonadati</taxon>
        <taxon>Bacteroidota</taxon>
        <taxon>Flavobacteriia</taxon>
        <taxon>Flavobacteriales</taxon>
        <taxon>Weeksellaceae</taxon>
        <taxon>Moheibacter</taxon>
    </lineage>
</organism>
<dbReference type="InterPro" id="IPR040982">
    <property type="entry name" value="DNA_pol3_finger"/>
</dbReference>
<evidence type="ECO:0000256" key="4">
    <source>
        <dbReference type="ARBA" id="ARBA00022932"/>
    </source>
</evidence>
<dbReference type="Proteomes" id="UP001549146">
    <property type="component" value="Unassembled WGS sequence"/>
</dbReference>
<dbReference type="PANTHER" id="PTHR32294:SF0">
    <property type="entry name" value="DNA POLYMERASE III SUBUNIT ALPHA"/>
    <property type="match status" value="1"/>
</dbReference>
<evidence type="ECO:0000313" key="7">
    <source>
        <dbReference type="EMBL" id="MET3732677.1"/>
    </source>
</evidence>
<proteinExistence type="predicted"/>
<dbReference type="Pfam" id="PF17657">
    <property type="entry name" value="DNA_pol3_finger"/>
    <property type="match status" value="1"/>
</dbReference>
<keyword evidence="2" id="KW-0548">Nucleotidyltransferase</keyword>
<feature type="domain" description="DNA polymerase III alpha subunit finger" evidence="6">
    <location>
        <begin position="206"/>
        <end position="365"/>
    </location>
</feature>
<gene>
    <name evidence="7" type="ORF">ABID46_002267</name>
</gene>
<evidence type="ECO:0000256" key="1">
    <source>
        <dbReference type="ARBA" id="ARBA00022679"/>
    </source>
</evidence>
<accession>A0ABV2LYR3</accession>
<evidence type="ECO:0000313" key="8">
    <source>
        <dbReference type="Proteomes" id="UP001549146"/>
    </source>
</evidence>
<dbReference type="InterPro" id="IPR004805">
    <property type="entry name" value="DnaE2/DnaE/PolC"/>
</dbReference>
<evidence type="ECO:0000256" key="2">
    <source>
        <dbReference type="ARBA" id="ARBA00022695"/>
    </source>
</evidence>
<evidence type="ECO:0000259" key="5">
    <source>
        <dbReference type="Pfam" id="PF07733"/>
    </source>
</evidence>
<dbReference type="InterPro" id="IPR011708">
    <property type="entry name" value="DNA_pol3_alpha_NTPase_dom"/>
</dbReference>
<keyword evidence="8" id="KW-1185">Reference proteome</keyword>
<evidence type="ECO:0000259" key="6">
    <source>
        <dbReference type="Pfam" id="PF17657"/>
    </source>
</evidence>
<dbReference type="RefSeq" id="WP_354510122.1">
    <property type="nucleotide sequence ID" value="NZ_JBEPMO010000016.1"/>
</dbReference>
<protein>
    <submittedName>
        <fullName evidence="7">DNA polymerase III alpha subunit</fullName>
    </submittedName>
</protein>